<reference evidence="9 10" key="1">
    <citation type="submission" date="2021-10" db="EMBL/GenBank/DDBJ databases">
        <authorList>
            <person name="Criscuolo A."/>
        </authorList>
    </citation>
    <scope>NUCLEOTIDE SEQUENCE [LARGE SCALE GENOMIC DNA]</scope>
    <source>
        <strain evidence="10">CIP 111883</strain>
    </source>
</reference>
<proteinExistence type="inferred from homology"/>
<accession>A0ABN8AEL9</accession>
<dbReference type="InterPro" id="IPR039425">
    <property type="entry name" value="RNA_pol_sigma-70-like"/>
</dbReference>
<dbReference type="SUPFAM" id="SSF88659">
    <property type="entry name" value="Sigma3 and sigma4 domains of RNA polymerase sigma factors"/>
    <property type="match status" value="1"/>
</dbReference>
<protein>
    <recommendedName>
        <fullName evidence="6">RNA polymerase sigma factor</fullName>
    </recommendedName>
</protein>
<dbReference type="InterPro" id="IPR013249">
    <property type="entry name" value="RNA_pol_sigma70_r4_t2"/>
</dbReference>
<organism evidence="9 10">
    <name type="scientific">Sutcliffiella rhizosphaerae</name>
    <dbReference type="NCBI Taxonomy" id="2880967"/>
    <lineage>
        <taxon>Bacteria</taxon>
        <taxon>Bacillati</taxon>
        <taxon>Bacillota</taxon>
        <taxon>Bacilli</taxon>
        <taxon>Bacillales</taxon>
        <taxon>Bacillaceae</taxon>
        <taxon>Sutcliffiella</taxon>
    </lineage>
</organism>
<dbReference type="NCBIfam" id="TIGR02937">
    <property type="entry name" value="sigma70-ECF"/>
    <property type="match status" value="1"/>
</dbReference>
<dbReference type="InterPro" id="IPR000838">
    <property type="entry name" value="RNA_pol_sigma70_ECF_CS"/>
</dbReference>
<evidence type="ECO:0000256" key="2">
    <source>
        <dbReference type="ARBA" id="ARBA00023015"/>
    </source>
</evidence>
<evidence type="ECO:0000313" key="9">
    <source>
        <dbReference type="EMBL" id="CAG9622562.1"/>
    </source>
</evidence>
<dbReference type="Pfam" id="PF08281">
    <property type="entry name" value="Sigma70_r4_2"/>
    <property type="match status" value="1"/>
</dbReference>
<evidence type="ECO:0000256" key="4">
    <source>
        <dbReference type="ARBA" id="ARBA00023125"/>
    </source>
</evidence>
<dbReference type="SUPFAM" id="SSF88946">
    <property type="entry name" value="Sigma2 domain of RNA polymerase sigma factors"/>
    <property type="match status" value="1"/>
</dbReference>
<keyword evidence="5 6" id="KW-0804">Transcription</keyword>
<sequence length="248" mass="28866">MDSGVEEMEVETRLCEMEDQKLVQIAQTGDRDAFGELVKRYRRKAMTWAQFMAKDTELAEDIVQEAFIKAFIHMGSLIDVSRFTPWLRRIVNNQANMKLRRGGPNKNEQLFTCMENNYAAKWDSIDFHDIDHILYHLTKRVTNDIHLEYGNPETLILKKEVIDGIHALLHCLTKRERQVFEAHFFQQISPSEMGTLFGMSVGNIYTTLSRTKVKIKRERTRIDLSNYLKVQLGSEASKRKVLSKPINL</sequence>
<dbReference type="InterPro" id="IPR007627">
    <property type="entry name" value="RNA_pol_sigma70_r2"/>
</dbReference>
<evidence type="ECO:0000256" key="6">
    <source>
        <dbReference type="RuleBase" id="RU000716"/>
    </source>
</evidence>
<name>A0ABN8AEL9_9BACI</name>
<gene>
    <name evidence="9" type="primary">algU_3</name>
    <name evidence="9" type="ORF">BACCIP111883_03353</name>
</gene>
<dbReference type="Gene3D" id="1.10.1740.10">
    <property type="match status" value="1"/>
</dbReference>
<evidence type="ECO:0000259" key="7">
    <source>
        <dbReference type="Pfam" id="PF04542"/>
    </source>
</evidence>
<dbReference type="InterPro" id="IPR036388">
    <property type="entry name" value="WH-like_DNA-bd_sf"/>
</dbReference>
<dbReference type="InterPro" id="IPR013324">
    <property type="entry name" value="RNA_pol_sigma_r3/r4-like"/>
</dbReference>
<dbReference type="PANTHER" id="PTHR43133">
    <property type="entry name" value="RNA POLYMERASE ECF-TYPE SIGMA FACTO"/>
    <property type="match status" value="1"/>
</dbReference>
<dbReference type="PROSITE" id="PS01063">
    <property type="entry name" value="SIGMA70_ECF"/>
    <property type="match status" value="1"/>
</dbReference>
<dbReference type="PANTHER" id="PTHR43133:SF51">
    <property type="entry name" value="RNA POLYMERASE SIGMA FACTOR"/>
    <property type="match status" value="1"/>
</dbReference>
<dbReference type="Proteomes" id="UP000789833">
    <property type="component" value="Unassembled WGS sequence"/>
</dbReference>
<keyword evidence="4 6" id="KW-0238">DNA-binding</keyword>
<dbReference type="EMBL" id="CAKJTJ010000023">
    <property type="protein sequence ID" value="CAG9622562.1"/>
    <property type="molecule type" value="Genomic_DNA"/>
</dbReference>
<keyword evidence="10" id="KW-1185">Reference proteome</keyword>
<dbReference type="Pfam" id="PF04542">
    <property type="entry name" value="Sigma70_r2"/>
    <property type="match status" value="1"/>
</dbReference>
<evidence type="ECO:0000256" key="5">
    <source>
        <dbReference type="ARBA" id="ARBA00023163"/>
    </source>
</evidence>
<comment type="caution">
    <text evidence="9">The sequence shown here is derived from an EMBL/GenBank/DDBJ whole genome shotgun (WGS) entry which is preliminary data.</text>
</comment>
<evidence type="ECO:0000256" key="1">
    <source>
        <dbReference type="ARBA" id="ARBA00010641"/>
    </source>
</evidence>
<evidence type="ECO:0000259" key="8">
    <source>
        <dbReference type="Pfam" id="PF08281"/>
    </source>
</evidence>
<evidence type="ECO:0000256" key="3">
    <source>
        <dbReference type="ARBA" id="ARBA00023082"/>
    </source>
</evidence>
<dbReference type="InterPro" id="IPR013325">
    <property type="entry name" value="RNA_pol_sigma_r2"/>
</dbReference>
<keyword evidence="3 6" id="KW-0731">Sigma factor</keyword>
<feature type="domain" description="RNA polymerase sigma factor 70 region 4 type 2" evidence="8">
    <location>
        <begin position="165"/>
        <end position="214"/>
    </location>
</feature>
<comment type="similarity">
    <text evidence="1 6">Belongs to the sigma-70 factor family. ECF subfamily.</text>
</comment>
<dbReference type="InterPro" id="IPR014284">
    <property type="entry name" value="RNA_pol_sigma-70_dom"/>
</dbReference>
<keyword evidence="2 6" id="KW-0805">Transcription regulation</keyword>
<feature type="domain" description="RNA polymerase sigma-70 region 2" evidence="7">
    <location>
        <begin position="37"/>
        <end position="101"/>
    </location>
</feature>
<dbReference type="RefSeq" id="WP_230503249.1">
    <property type="nucleotide sequence ID" value="NZ_CAKJTJ010000023.1"/>
</dbReference>
<evidence type="ECO:0000313" key="10">
    <source>
        <dbReference type="Proteomes" id="UP000789833"/>
    </source>
</evidence>
<dbReference type="Gene3D" id="1.10.10.10">
    <property type="entry name" value="Winged helix-like DNA-binding domain superfamily/Winged helix DNA-binding domain"/>
    <property type="match status" value="1"/>
</dbReference>